<reference evidence="8 10" key="1">
    <citation type="journal article" date="2015" name="Genome Announc.">
        <title>Draft Genome of the Euendolithic (true boring) Cyanobacterium Mastigocoleus testarum strain BC008.</title>
        <authorList>
            <person name="Guida B.S."/>
            <person name="Garcia-Pichel F."/>
        </authorList>
    </citation>
    <scope>NUCLEOTIDE SEQUENCE [LARGE SCALE GENOMIC DNA]</scope>
    <source>
        <strain evidence="8 10">BC008</strain>
    </source>
</reference>
<dbReference type="PANTHER" id="PTHR21266">
    <property type="entry name" value="IRON-SULFUR DOMAIN CONTAINING PROTEIN"/>
    <property type="match status" value="1"/>
</dbReference>
<name>A0A0V7ZXS0_9CYAN</name>
<dbReference type="GO" id="GO:0016705">
    <property type="term" value="F:oxidoreductase activity, acting on paired donors, with incorporation or reduction of molecular oxygen"/>
    <property type="evidence" value="ECO:0007669"/>
    <property type="project" value="UniProtKB-ARBA"/>
</dbReference>
<evidence type="ECO:0000313" key="9">
    <source>
        <dbReference type="EMBL" id="KST69513.1"/>
    </source>
</evidence>
<dbReference type="InterPro" id="IPR017941">
    <property type="entry name" value="Rieske_2Fe-2S"/>
</dbReference>
<organism evidence="8 10">
    <name type="scientific">Mastigocoleus testarum BC008</name>
    <dbReference type="NCBI Taxonomy" id="371196"/>
    <lineage>
        <taxon>Bacteria</taxon>
        <taxon>Bacillati</taxon>
        <taxon>Cyanobacteriota</taxon>
        <taxon>Cyanophyceae</taxon>
        <taxon>Nostocales</taxon>
        <taxon>Hapalosiphonaceae</taxon>
        <taxon>Mastigocoleus</taxon>
    </lineage>
</organism>
<evidence type="ECO:0000256" key="5">
    <source>
        <dbReference type="ARBA" id="ARBA00023014"/>
    </source>
</evidence>
<dbReference type="GO" id="GO:0046872">
    <property type="term" value="F:metal ion binding"/>
    <property type="evidence" value="ECO:0007669"/>
    <property type="project" value="UniProtKB-KW"/>
</dbReference>
<dbReference type="GO" id="GO:0004497">
    <property type="term" value="F:monooxygenase activity"/>
    <property type="evidence" value="ECO:0007669"/>
    <property type="project" value="UniProtKB-ARBA"/>
</dbReference>
<dbReference type="Gene3D" id="2.102.10.10">
    <property type="entry name" value="Rieske [2Fe-2S] iron-sulphur domain"/>
    <property type="match status" value="1"/>
</dbReference>
<evidence type="ECO:0000313" key="8">
    <source>
        <dbReference type="EMBL" id="KST69360.1"/>
    </source>
</evidence>
<keyword evidence="3" id="KW-0560">Oxidoreductase</keyword>
<dbReference type="InterPro" id="IPR036922">
    <property type="entry name" value="Rieske_2Fe-2S_sf"/>
</dbReference>
<sequence length="340" mass="39194">MFLKNKWWAIAESQMINKKPVALRRLGMDLVLWRDSSGKVVCQAQHCPHRGASLALGKVVDGCLQCPYHGFRFDNQGNCTLMPCEGEKAHISSKMRVKPYEVKEAHGLVWLWWGEAQSEQSQIPWFEELQNHPKRWASGMMSWNVPFTRAVESLLIDLHHFVFAHHNVARLSGFGSSTLLDPFDAKVEGEVIHTWGRIRPQKSDDQNSNHQNSNHPTLSQSMSVANFRHRLHFPNLAIFDFGFGGIKLFVVATPIDEENTWAYFRYYTPFSMPWVSQLISRAFVWVELNLVQPDDYKILMSTRPRKSGLKVNNFVRADKGIVLWHKLYEQAQTISKSENT</sequence>
<evidence type="ECO:0000313" key="10">
    <source>
        <dbReference type="Proteomes" id="UP000053372"/>
    </source>
</evidence>
<gene>
    <name evidence="8" type="ORF">BC008_03995</name>
    <name evidence="9" type="ORF">BC008_04230</name>
</gene>
<feature type="domain" description="Rieske" evidence="7">
    <location>
        <begin position="7"/>
        <end position="111"/>
    </location>
</feature>
<dbReference type="RefSeq" id="WP_027844260.1">
    <property type="nucleotide sequence ID" value="NZ_LMTZ01000022.1"/>
</dbReference>
<evidence type="ECO:0000256" key="4">
    <source>
        <dbReference type="ARBA" id="ARBA00023004"/>
    </source>
</evidence>
<protein>
    <recommendedName>
        <fullName evidence="7">Rieske domain-containing protein</fullName>
    </recommendedName>
</protein>
<dbReference type="SUPFAM" id="SSF55961">
    <property type="entry name" value="Bet v1-like"/>
    <property type="match status" value="1"/>
</dbReference>
<dbReference type="PANTHER" id="PTHR21266:SF59">
    <property type="entry name" value="BLR4922 PROTEIN"/>
    <property type="match status" value="1"/>
</dbReference>
<dbReference type="Pfam" id="PF00355">
    <property type="entry name" value="Rieske"/>
    <property type="match status" value="1"/>
</dbReference>
<keyword evidence="4" id="KW-0408">Iron</keyword>
<dbReference type="EMBL" id="LMTZ01000025">
    <property type="protein sequence ID" value="KST69360.1"/>
    <property type="molecule type" value="Genomic_DNA"/>
</dbReference>
<evidence type="ECO:0000256" key="2">
    <source>
        <dbReference type="ARBA" id="ARBA00022723"/>
    </source>
</evidence>
<keyword evidence="10" id="KW-1185">Reference proteome</keyword>
<keyword evidence="5" id="KW-0411">Iron-sulfur</keyword>
<evidence type="ECO:0000256" key="3">
    <source>
        <dbReference type="ARBA" id="ARBA00023002"/>
    </source>
</evidence>
<dbReference type="Proteomes" id="UP000053372">
    <property type="component" value="Unassembled WGS sequence"/>
</dbReference>
<proteinExistence type="predicted"/>
<feature type="region of interest" description="Disordered" evidence="6">
    <location>
        <begin position="198"/>
        <end position="217"/>
    </location>
</feature>
<keyword evidence="2" id="KW-0479">Metal-binding</keyword>
<dbReference type="PROSITE" id="PS51296">
    <property type="entry name" value="RIESKE"/>
    <property type="match status" value="1"/>
</dbReference>
<dbReference type="EMBL" id="LMTZ01000022">
    <property type="protein sequence ID" value="KST69513.1"/>
    <property type="molecule type" value="Genomic_DNA"/>
</dbReference>
<dbReference type="Gene3D" id="3.90.380.10">
    <property type="entry name" value="Naphthalene 1,2-dioxygenase Alpha Subunit, Chain A, domain 1"/>
    <property type="match status" value="1"/>
</dbReference>
<dbReference type="SUPFAM" id="SSF50022">
    <property type="entry name" value="ISP domain"/>
    <property type="match status" value="1"/>
</dbReference>
<evidence type="ECO:0000259" key="7">
    <source>
        <dbReference type="PROSITE" id="PS51296"/>
    </source>
</evidence>
<comment type="caution">
    <text evidence="8">The sequence shown here is derived from an EMBL/GenBank/DDBJ whole genome shotgun (WGS) entry which is preliminary data.</text>
</comment>
<dbReference type="GO" id="GO:0051537">
    <property type="term" value="F:2 iron, 2 sulfur cluster binding"/>
    <property type="evidence" value="ECO:0007669"/>
    <property type="project" value="UniProtKB-KW"/>
</dbReference>
<accession>A0A0V7ZXS0</accession>
<keyword evidence="1" id="KW-0001">2Fe-2S</keyword>
<dbReference type="OrthoDB" id="477744at2"/>
<dbReference type="AlphaFoldDB" id="A0A0V7ZXS0"/>
<evidence type="ECO:0000256" key="1">
    <source>
        <dbReference type="ARBA" id="ARBA00022714"/>
    </source>
</evidence>
<dbReference type="InterPro" id="IPR050584">
    <property type="entry name" value="Cholesterol_7-desaturase"/>
</dbReference>
<evidence type="ECO:0000256" key="6">
    <source>
        <dbReference type="SAM" id="MobiDB-lite"/>
    </source>
</evidence>